<reference evidence="5" key="1">
    <citation type="submission" date="2021-01" db="EMBL/GenBank/DDBJ databases">
        <authorList>
            <person name="Corre E."/>
            <person name="Pelletier E."/>
            <person name="Niang G."/>
            <person name="Scheremetjew M."/>
            <person name="Finn R."/>
            <person name="Kale V."/>
            <person name="Holt S."/>
            <person name="Cochrane G."/>
            <person name="Meng A."/>
            <person name="Brown T."/>
            <person name="Cohen L."/>
        </authorList>
    </citation>
    <scope>NUCLEOTIDE SEQUENCE</scope>
    <source>
        <strain evidence="5">WS</strain>
    </source>
</reference>
<evidence type="ECO:0000256" key="3">
    <source>
        <dbReference type="ARBA" id="ARBA00023274"/>
    </source>
</evidence>
<dbReference type="PROSITE" id="PS00936">
    <property type="entry name" value="RIBOSOMAL_L35"/>
    <property type="match status" value="1"/>
</dbReference>
<accession>A0A7S1KMN5</accession>
<sequence>MSSSFLSSLSRHSNLSSLISKRYFSSLCLQKQSVLSLSSKTLCPLFQKSPHSVFSALPPPPAHFISQIQCNYFHTSLSLLRRGVFHSSEPRKRKTVAGVKKRFKVTGSGKLMRRGIGNSHLAWRKQSRRKRRMKHKKWVVVENKGHAKNITKFLGKNNYI</sequence>
<evidence type="ECO:0000256" key="4">
    <source>
        <dbReference type="RuleBase" id="RU000568"/>
    </source>
</evidence>
<gene>
    <name evidence="5" type="ORF">PCOS0759_LOCUS2196</name>
</gene>
<dbReference type="InterPro" id="IPR021137">
    <property type="entry name" value="Ribosomal_bL35-like"/>
</dbReference>
<dbReference type="AlphaFoldDB" id="A0A7S1KMN5"/>
<dbReference type="PANTHER" id="PTHR33343:SF1">
    <property type="entry name" value="LARGE RIBOSOMAL SUBUNIT PROTEIN BL35M"/>
    <property type="match status" value="1"/>
</dbReference>
<keyword evidence="2 4" id="KW-0689">Ribosomal protein</keyword>
<comment type="similarity">
    <text evidence="1 4">Belongs to the bacterial ribosomal protein bL35 family.</text>
</comment>
<dbReference type="InterPro" id="IPR001706">
    <property type="entry name" value="Ribosomal_bL35"/>
</dbReference>
<dbReference type="HAMAP" id="MF_00514">
    <property type="entry name" value="Ribosomal_bL35"/>
    <property type="match status" value="1"/>
</dbReference>
<organism evidence="5">
    <name type="scientific">Percolomonas cosmopolitus</name>
    <dbReference type="NCBI Taxonomy" id="63605"/>
    <lineage>
        <taxon>Eukaryota</taxon>
        <taxon>Discoba</taxon>
        <taxon>Heterolobosea</taxon>
        <taxon>Tetramitia</taxon>
        <taxon>Eutetramitia</taxon>
        <taxon>Percolomonadidae</taxon>
        <taxon>Percolomonas</taxon>
    </lineage>
</organism>
<keyword evidence="3 4" id="KW-0687">Ribonucleoprotein</keyword>
<evidence type="ECO:0000256" key="1">
    <source>
        <dbReference type="ARBA" id="ARBA00006598"/>
    </source>
</evidence>
<protein>
    <recommendedName>
        <fullName evidence="4">50S ribosomal protein L35</fullName>
    </recommendedName>
</protein>
<evidence type="ECO:0000256" key="2">
    <source>
        <dbReference type="ARBA" id="ARBA00022980"/>
    </source>
</evidence>
<dbReference type="GO" id="GO:0006412">
    <property type="term" value="P:translation"/>
    <property type="evidence" value="ECO:0007669"/>
    <property type="project" value="InterPro"/>
</dbReference>
<dbReference type="Pfam" id="PF01632">
    <property type="entry name" value="Ribosomal_L35p"/>
    <property type="match status" value="1"/>
</dbReference>
<dbReference type="InterPro" id="IPR037229">
    <property type="entry name" value="Ribosomal_bL35_sf"/>
</dbReference>
<proteinExistence type="inferred from homology"/>
<dbReference type="PANTHER" id="PTHR33343">
    <property type="entry name" value="54S RIBOSOMAL PROTEIN BL35M"/>
    <property type="match status" value="1"/>
</dbReference>
<dbReference type="GO" id="GO:0015934">
    <property type="term" value="C:large ribosomal subunit"/>
    <property type="evidence" value="ECO:0007669"/>
    <property type="project" value="TreeGrafter"/>
</dbReference>
<dbReference type="Gene3D" id="4.10.410.60">
    <property type="match status" value="1"/>
</dbReference>
<dbReference type="GO" id="GO:0003735">
    <property type="term" value="F:structural constituent of ribosome"/>
    <property type="evidence" value="ECO:0007669"/>
    <property type="project" value="InterPro"/>
</dbReference>
<evidence type="ECO:0000313" key="5">
    <source>
        <dbReference type="EMBL" id="CAD9078964.1"/>
    </source>
</evidence>
<name>A0A7S1KMN5_9EUKA</name>
<dbReference type="SUPFAM" id="SSF143034">
    <property type="entry name" value="L35p-like"/>
    <property type="match status" value="1"/>
</dbReference>
<dbReference type="PRINTS" id="PR00064">
    <property type="entry name" value="RIBOSOMALL35"/>
</dbReference>
<dbReference type="InterPro" id="IPR018265">
    <property type="entry name" value="Ribosomal_bL35_CS"/>
</dbReference>
<dbReference type="EMBL" id="HBGD01002650">
    <property type="protein sequence ID" value="CAD9078964.1"/>
    <property type="molecule type" value="Transcribed_RNA"/>
</dbReference>